<dbReference type="AlphaFoldDB" id="A0A662YRE4"/>
<comment type="caution">
    <text evidence="1">The sequence shown here is derived from an EMBL/GenBank/DDBJ whole genome shotgun (WGS) entry which is preliminary data.</text>
</comment>
<protein>
    <submittedName>
        <fullName evidence="1">Uncharacterized protein</fullName>
    </submittedName>
</protein>
<accession>A0A662YRE4</accession>
<organism evidence="1 2">
    <name type="scientific">Acipenser ruthenus</name>
    <name type="common">Sterlet sturgeon</name>
    <dbReference type="NCBI Taxonomy" id="7906"/>
    <lineage>
        <taxon>Eukaryota</taxon>
        <taxon>Metazoa</taxon>
        <taxon>Chordata</taxon>
        <taxon>Craniata</taxon>
        <taxon>Vertebrata</taxon>
        <taxon>Euteleostomi</taxon>
        <taxon>Actinopterygii</taxon>
        <taxon>Chondrostei</taxon>
        <taxon>Acipenseriformes</taxon>
        <taxon>Acipenseridae</taxon>
        <taxon>Acipenser</taxon>
    </lineage>
</organism>
<evidence type="ECO:0000313" key="1">
    <source>
        <dbReference type="EMBL" id="RXM98745.1"/>
    </source>
</evidence>
<dbReference type="EMBL" id="SCEB01000569">
    <property type="protein sequence ID" value="RXM98745.1"/>
    <property type="molecule type" value="Genomic_DNA"/>
</dbReference>
<dbReference type="Proteomes" id="UP000289886">
    <property type="component" value="Unassembled WGS sequence"/>
</dbReference>
<gene>
    <name evidence="1" type="ORF">EOD39_12685</name>
</gene>
<reference evidence="1 2" key="1">
    <citation type="submission" date="2019-01" db="EMBL/GenBank/DDBJ databases">
        <title>Draft Genome and Complete Hox-Cluster Characterization of the Sterlet Sturgeon (Acipenser ruthenus).</title>
        <authorList>
            <person name="Wei Q."/>
        </authorList>
    </citation>
    <scope>NUCLEOTIDE SEQUENCE [LARGE SCALE GENOMIC DNA]</scope>
    <source>
        <strain evidence="1">WHYD16114868_AA</strain>
        <tissue evidence="1">Blood</tissue>
    </source>
</reference>
<evidence type="ECO:0000313" key="2">
    <source>
        <dbReference type="Proteomes" id="UP000289886"/>
    </source>
</evidence>
<keyword evidence="2" id="KW-1185">Reference proteome</keyword>
<sequence>MLVSPDIQKCDASPALELWHASKETQEEQEEIIFLGSEVGEDVI</sequence>
<name>A0A662YRE4_ACIRT</name>
<proteinExistence type="predicted"/>